<dbReference type="InterPro" id="IPR008465">
    <property type="entry name" value="DAG1_C"/>
</dbReference>
<keyword evidence="2" id="KW-0472">Membrane</keyword>
<proteinExistence type="predicted"/>
<evidence type="ECO:0000313" key="4">
    <source>
        <dbReference type="EMBL" id="KAK3101584.1"/>
    </source>
</evidence>
<dbReference type="GO" id="GO:0043236">
    <property type="term" value="F:laminin binding"/>
    <property type="evidence" value="ECO:0007669"/>
    <property type="project" value="TreeGrafter"/>
</dbReference>
<dbReference type="GO" id="GO:0002009">
    <property type="term" value="P:morphogenesis of an epithelium"/>
    <property type="evidence" value="ECO:0007669"/>
    <property type="project" value="TreeGrafter"/>
</dbReference>
<gene>
    <name evidence="4" type="ORF">FSP39_004648</name>
</gene>
<dbReference type="SUPFAM" id="SSF49313">
    <property type="entry name" value="Cadherin-like"/>
    <property type="match status" value="1"/>
</dbReference>
<dbReference type="Gene3D" id="2.60.40.10">
    <property type="entry name" value="Immunoglobulins"/>
    <property type="match status" value="1"/>
</dbReference>
<dbReference type="GO" id="GO:0007411">
    <property type="term" value="P:axon guidance"/>
    <property type="evidence" value="ECO:0007669"/>
    <property type="project" value="TreeGrafter"/>
</dbReference>
<organism evidence="4 5">
    <name type="scientific">Pinctada imbricata</name>
    <name type="common">Atlantic pearl-oyster</name>
    <name type="synonym">Pinctada martensii</name>
    <dbReference type="NCBI Taxonomy" id="66713"/>
    <lineage>
        <taxon>Eukaryota</taxon>
        <taxon>Metazoa</taxon>
        <taxon>Spiralia</taxon>
        <taxon>Lophotrochozoa</taxon>
        <taxon>Mollusca</taxon>
        <taxon>Bivalvia</taxon>
        <taxon>Autobranchia</taxon>
        <taxon>Pteriomorphia</taxon>
        <taxon>Pterioida</taxon>
        <taxon>Pterioidea</taxon>
        <taxon>Pteriidae</taxon>
        <taxon>Pinctada</taxon>
    </lineage>
</organism>
<feature type="domain" description="Dystroglycan C-terminal" evidence="3">
    <location>
        <begin position="197"/>
        <end position="322"/>
    </location>
</feature>
<dbReference type="EMBL" id="VSWD01000005">
    <property type="protein sequence ID" value="KAK3101584.1"/>
    <property type="molecule type" value="Genomic_DNA"/>
</dbReference>
<dbReference type="PANTHER" id="PTHR21559:SF21">
    <property type="entry name" value="DYSTROGLYCAN 1"/>
    <property type="match status" value="1"/>
</dbReference>
<dbReference type="GO" id="GO:0005509">
    <property type="term" value="F:calcium ion binding"/>
    <property type="evidence" value="ECO:0007669"/>
    <property type="project" value="InterPro"/>
</dbReference>
<sequence>MTDFFYVADSCQFKPIKKNPINHLSAIAGQLFRFRIRDDVFEDEEDGSTHHLDLGLSSVRSINSHTDTSWLLLDKANQIFFGLPMDTESKETEVVGLSATDSCGLKVVDAITVRVHTDESPHYKFVMTFDSTFKDVVKRKFYRYKLISDIANWLKRRIQVFEINAINNSLTWALQDDVFYDKCDDTIVDTILKNLTNENDTSVTEEFRCHLSPYFQVQHVYFIHKDWCYESSPHDSSRKETHSDFRYWLEVILPAIIFLVLFVIVVIVLYFYCNQRRKTRGRYIMSVDQSNFIEERQPVILQTDNPDDDPSLKPRYPIIISDVDGTGINESSGIEIRERPAPAPPEVIITSDASPPQYRLPPPYNSQHQFW</sequence>
<reference evidence="4" key="1">
    <citation type="submission" date="2019-08" db="EMBL/GenBank/DDBJ databases">
        <title>The improved chromosome-level genome for the pearl oyster Pinctada fucata martensii using PacBio sequencing and Hi-C.</title>
        <authorList>
            <person name="Zheng Z."/>
        </authorList>
    </citation>
    <scope>NUCLEOTIDE SEQUENCE</scope>
    <source>
        <strain evidence="4">ZZ-2019</strain>
        <tissue evidence="4">Adductor muscle</tissue>
    </source>
</reference>
<evidence type="ECO:0000313" key="5">
    <source>
        <dbReference type="Proteomes" id="UP001186944"/>
    </source>
</evidence>
<protein>
    <recommendedName>
        <fullName evidence="3">Dystroglycan C-terminal domain-containing protein</fullName>
    </recommendedName>
</protein>
<evidence type="ECO:0000256" key="2">
    <source>
        <dbReference type="SAM" id="Phobius"/>
    </source>
</evidence>
<feature type="transmembrane region" description="Helical" evidence="2">
    <location>
        <begin position="247"/>
        <end position="272"/>
    </location>
</feature>
<evidence type="ECO:0000256" key="1">
    <source>
        <dbReference type="SAM" id="MobiDB-lite"/>
    </source>
</evidence>
<accession>A0AA88YAL6</accession>
<dbReference type="GO" id="GO:0016011">
    <property type="term" value="C:dystroglycan complex"/>
    <property type="evidence" value="ECO:0007669"/>
    <property type="project" value="TreeGrafter"/>
</dbReference>
<dbReference type="GO" id="GO:0021675">
    <property type="term" value="P:nerve development"/>
    <property type="evidence" value="ECO:0007669"/>
    <property type="project" value="TreeGrafter"/>
</dbReference>
<feature type="region of interest" description="Disordered" evidence="1">
    <location>
        <begin position="345"/>
        <end position="371"/>
    </location>
</feature>
<keyword evidence="2" id="KW-1133">Transmembrane helix</keyword>
<dbReference type="GO" id="GO:0042383">
    <property type="term" value="C:sarcolemma"/>
    <property type="evidence" value="ECO:0007669"/>
    <property type="project" value="TreeGrafter"/>
</dbReference>
<dbReference type="Pfam" id="PF05454">
    <property type="entry name" value="DAG1"/>
    <property type="match status" value="1"/>
</dbReference>
<keyword evidence="2" id="KW-0812">Transmembrane</keyword>
<comment type="caution">
    <text evidence="4">The sequence shown here is derived from an EMBL/GenBank/DDBJ whole genome shotgun (WGS) entry which is preliminary data.</text>
</comment>
<dbReference type="AlphaFoldDB" id="A0AA88YAL6"/>
<keyword evidence="5" id="KW-1185">Reference proteome</keyword>
<dbReference type="Proteomes" id="UP001186944">
    <property type="component" value="Unassembled WGS sequence"/>
</dbReference>
<dbReference type="PANTHER" id="PTHR21559">
    <property type="entry name" value="DYSTROGLYCAN-RELATED"/>
    <property type="match status" value="1"/>
</dbReference>
<dbReference type="InterPro" id="IPR013783">
    <property type="entry name" value="Ig-like_fold"/>
</dbReference>
<evidence type="ECO:0000259" key="3">
    <source>
        <dbReference type="Pfam" id="PF05454"/>
    </source>
</evidence>
<name>A0AA88YAL6_PINIB</name>
<dbReference type="InterPro" id="IPR015919">
    <property type="entry name" value="Cadherin-like_sf"/>
</dbReference>